<dbReference type="Proteomes" id="UP000217076">
    <property type="component" value="Unassembled WGS sequence"/>
</dbReference>
<dbReference type="InterPro" id="IPR002937">
    <property type="entry name" value="Amino_oxidase"/>
</dbReference>
<name>A0A1G7V1C2_9PROT</name>
<evidence type="ECO:0000259" key="1">
    <source>
        <dbReference type="Pfam" id="PF01593"/>
    </source>
</evidence>
<dbReference type="GO" id="GO:0016491">
    <property type="term" value="F:oxidoreductase activity"/>
    <property type="evidence" value="ECO:0007669"/>
    <property type="project" value="InterPro"/>
</dbReference>
<dbReference type="SUPFAM" id="SSF51905">
    <property type="entry name" value="FAD/NAD(P)-binding domain"/>
    <property type="match status" value="1"/>
</dbReference>
<gene>
    <name evidence="2" type="ORF">SAMN05421742_101500</name>
</gene>
<evidence type="ECO:0000313" key="3">
    <source>
        <dbReference type="Proteomes" id="UP000217076"/>
    </source>
</evidence>
<evidence type="ECO:0000313" key="2">
    <source>
        <dbReference type="EMBL" id="SDG53358.1"/>
    </source>
</evidence>
<dbReference type="PANTHER" id="PTHR42923:SF47">
    <property type="entry name" value="BLR3003 PROTEIN"/>
    <property type="match status" value="1"/>
</dbReference>
<organism evidence="2 3">
    <name type="scientific">Roseospirillum parvum</name>
    <dbReference type="NCBI Taxonomy" id="83401"/>
    <lineage>
        <taxon>Bacteria</taxon>
        <taxon>Pseudomonadati</taxon>
        <taxon>Pseudomonadota</taxon>
        <taxon>Alphaproteobacteria</taxon>
        <taxon>Rhodospirillales</taxon>
        <taxon>Rhodospirillaceae</taxon>
        <taxon>Roseospirillum</taxon>
    </lineage>
</organism>
<protein>
    <submittedName>
        <fullName evidence="2">Squalene-associated FAD-dependent desaturase</fullName>
    </submittedName>
</protein>
<dbReference type="NCBIfam" id="TIGR03467">
    <property type="entry name" value="HpnE"/>
    <property type="match status" value="1"/>
</dbReference>
<reference evidence="3" key="1">
    <citation type="submission" date="2016-10" db="EMBL/GenBank/DDBJ databases">
        <authorList>
            <person name="Varghese N."/>
            <person name="Submissions S."/>
        </authorList>
    </citation>
    <scope>NUCLEOTIDE SEQUENCE [LARGE SCALE GENOMIC DNA]</scope>
    <source>
        <strain evidence="3">930I</strain>
    </source>
</reference>
<dbReference type="Pfam" id="PF01593">
    <property type="entry name" value="Amino_oxidase"/>
    <property type="match status" value="1"/>
</dbReference>
<sequence>MIVPEIVPVIVLGAGLAGLSAAVAARAAGHPVTVLEAAPQPGGRCRSFHDATLGRLIDNGNHLIMGANPALFGLLGRVGGPGLTAIRPAAYPYLDLLSGRTWTIRPGPGPLPLWLARAATRPPDTAPLDYLPALRLLRAGPEDTVSGLLGGNERVFEALWRPLAEGVLNTAPEEAAAAPLARVLAQTLLKGEAASRPYVADSGLGPALIAPCQDWLEKQGVELRTGCAVSAIEDDGRRVTRLLTRHGPLAVDGATRVILALSNPAAHALRPDLVPALPTRPIVNAHFRLDAPPSLPGDLPLLGLTGGTAHWLFGRGDVLSVTVSAASGLAEQPAEAVAAILWADCAKALGTPGAPLPPCRVIKEKRATIAHTPASERQRPGPATRLANLILAGDWTRTGLPCTLEGAVRSGQAAAERLGAG</sequence>
<dbReference type="InterPro" id="IPR050464">
    <property type="entry name" value="Zeta_carotene_desat/Oxidored"/>
</dbReference>
<dbReference type="InterPro" id="IPR017830">
    <property type="entry name" value="SQase_HpnE"/>
</dbReference>
<dbReference type="InterPro" id="IPR036188">
    <property type="entry name" value="FAD/NAD-bd_sf"/>
</dbReference>
<keyword evidence="3" id="KW-1185">Reference proteome</keyword>
<dbReference type="PANTHER" id="PTHR42923">
    <property type="entry name" value="PROTOPORPHYRINOGEN OXIDASE"/>
    <property type="match status" value="1"/>
</dbReference>
<proteinExistence type="predicted"/>
<accession>A0A1G7V1C2</accession>
<dbReference type="STRING" id="83401.SAMN05421742_101500"/>
<feature type="domain" description="Amine oxidase" evidence="1">
    <location>
        <begin position="16"/>
        <end position="418"/>
    </location>
</feature>
<dbReference type="AlphaFoldDB" id="A0A1G7V1C2"/>
<dbReference type="EMBL" id="FNCV01000001">
    <property type="protein sequence ID" value="SDG53358.1"/>
    <property type="molecule type" value="Genomic_DNA"/>
</dbReference>
<dbReference type="Gene3D" id="3.50.50.60">
    <property type="entry name" value="FAD/NAD(P)-binding domain"/>
    <property type="match status" value="1"/>
</dbReference>